<proteinExistence type="predicted"/>
<name>A0A8S5Q4W9_9CAUD</name>
<organism evidence="1">
    <name type="scientific">Siphoviridae sp. ctLNL10</name>
    <dbReference type="NCBI Taxonomy" id="2825453"/>
    <lineage>
        <taxon>Viruses</taxon>
        <taxon>Duplodnaviria</taxon>
        <taxon>Heunggongvirae</taxon>
        <taxon>Uroviricota</taxon>
        <taxon>Caudoviricetes</taxon>
    </lineage>
</organism>
<evidence type="ECO:0000313" key="1">
    <source>
        <dbReference type="EMBL" id="DAE13811.1"/>
    </source>
</evidence>
<dbReference type="Pfam" id="PF20036">
    <property type="entry name" value="Gp13-like"/>
    <property type="match status" value="1"/>
</dbReference>
<sequence>MALFDAKNFNGEVFGAYVDKVPNLKRNELLKSGAIVEKPQYASMLPDQTGGNYISIPIKARISGTAVNYDGKTNITSTSRKTYTQGRIVVGRANGWTEKDFSSDVTGEDFLPATEEVAEYWDDIDQKTILSTLKGIFAMTGAKNLEFVNGHTYDISGNDAANEFDETTLNTGIQKALGDNKSKFSLAIMHSAVATGVENKKLVGYMKYTDQEGVEKDLQLYSLNGRLVLVDDDMPTEEIAATDEAAAYTKYTTYVLGAGAIEYTNCGAKRPYSMSVDDSTNGGQETLWSRQRKIFSPYGISFKNTGIISPTDAQLEDGSNWELANSNETTKEYYPHKAIAIARIITRG</sequence>
<accession>A0A8S5Q4W9</accession>
<dbReference type="InterPro" id="IPR045404">
    <property type="entry name" value="Gp13-like"/>
</dbReference>
<reference evidence="1" key="1">
    <citation type="journal article" date="2021" name="Proc. Natl. Acad. Sci. U.S.A.">
        <title>A Catalog of Tens of Thousands of Viruses from Human Metagenomes Reveals Hidden Associations with Chronic Diseases.</title>
        <authorList>
            <person name="Tisza M.J."/>
            <person name="Buck C.B."/>
        </authorList>
    </citation>
    <scope>NUCLEOTIDE SEQUENCE</scope>
    <source>
        <strain evidence="1">CtLNL10</strain>
    </source>
</reference>
<protein>
    <submittedName>
        <fullName evidence="1">Major capsid protein</fullName>
    </submittedName>
</protein>
<dbReference type="EMBL" id="BK015570">
    <property type="protein sequence ID" value="DAE13811.1"/>
    <property type="molecule type" value="Genomic_DNA"/>
</dbReference>